<protein>
    <submittedName>
        <fullName evidence="1">Uncharacterized protein</fullName>
    </submittedName>
</protein>
<dbReference type="EMBL" id="OFSM01000013">
    <property type="protein sequence ID" value="SOY30101.1"/>
    <property type="molecule type" value="Genomic_DNA"/>
</dbReference>
<evidence type="ECO:0000313" key="1">
    <source>
        <dbReference type="EMBL" id="SOY30101.1"/>
    </source>
</evidence>
<keyword evidence="2" id="KW-1185">Reference proteome</keyword>
<organism evidence="1 2">
    <name type="scientific">Acetatifactor muris</name>
    <dbReference type="NCBI Taxonomy" id="879566"/>
    <lineage>
        <taxon>Bacteria</taxon>
        <taxon>Bacillati</taxon>
        <taxon>Bacillota</taxon>
        <taxon>Clostridia</taxon>
        <taxon>Lachnospirales</taxon>
        <taxon>Lachnospiraceae</taxon>
        <taxon>Acetatifactor</taxon>
    </lineage>
</organism>
<dbReference type="AlphaFoldDB" id="A0A2K4ZI21"/>
<proteinExistence type="predicted"/>
<reference evidence="1 2" key="1">
    <citation type="submission" date="2018-01" db="EMBL/GenBank/DDBJ databases">
        <authorList>
            <person name="Gaut B.S."/>
            <person name="Morton B.R."/>
            <person name="Clegg M.T."/>
            <person name="Duvall M.R."/>
        </authorList>
    </citation>
    <scope>NUCLEOTIDE SEQUENCE [LARGE SCALE GENOMIC DNA]</scope>
    <source>
        <strain evidence="1">GP69</strain>
    </source>
</reference>
<dbReference type="RefSeq" id="WP_004056025.1">
    <property type="nucleotide sequence ID" value="NZ_JANJZD010000012.1"/>
</dbReference>
<sequence>MSKDSNTQHRATRQHPPTKIIVERHYVGTEKMETVFKRIAEEQITKRVKEIAENSVN</sequence>
<dbReference type="Proteomes" id="UP000236311">
    <property type="component" value="Unassembled WGS sequence"/>
</dbReference>
<evidence type="ECO:0000313" key="2">
    <source>
        <dbReference type="Proteomes" id="UP000236311"/>
    </source>
</evidence>
<name>A0A2K4ZI21_9FIRM</name>
<gene>
    <name evidence="1" type="ORF">AMURIS_02824</name>
</gene>
<accession>A0A2K4ZI21</accession>